<dbReference type="InterPro" id="IPR005828">
    <property type="entry name" value="MFS_sugar_transport-like"/>
</dbReference>
<accession>A0A543GA77</accession>
<keyword evidence="8 11" id="KW-0472">Membrane</keyword>
<proteinExistence type="inferred from homology"/>
<dbReference type="GO" id="GO:0015293">
    <property type="term" value="F:symporter activity"/>
    <property type="evidence" value="ECO:0007669"/>
    <property type="project" value="UniProtKB-KW"/>
</dbReference>
<evidence type="ECO:0000256" key="1">
    <source>
        <dbReference type="ARBA" id="ARBA00004651"/>
    </source>
</evidence>
<dbReference type="PROSITE" id="PS50850">
    <property type="entry name" value="MFS"/>
    <property type="match status" value="1"/>
</dbReference>
<evidence type="ECO:0000256" key="6">
    <source>
        <dbReference type="ARBA" id="ARBA00022847"/>
    </source>
</evidence>
<feature type="transmembrane region" description="Helical" evidence="11">
    <location>
        <begin position="242"/>
        <end position="264"/>
    </location>
</feature>
<feature type="transmembrane region" description="Helical" evidence="11">
    <location>
        <begin position="372"/>
        <end position="394"/>
    </location>
</feature>
<evidence type="ECO:0000256" key="7">
    <source>
        <dbReference type="ARBA" id="ARBA00022989"/>
    </source>
</evidence>
<keyword evidence="3" id="KW-0813">Transport</keyword>
<dbReference type="InterPro" id="IPR036259">
    <property type="entry name" value="MFS_trans_sf"/>
</dbReference>
<dbReference type="RefSeq" id="WP_142095864.1">
    <property type="nucleotide sequence ID" value="NZ_VFPH01000001.1"/>
</dbReference>
<feature type="transmembrane region" description="Helical" evidence="11">
    <location>
        <begin position="270"/>
        <end position="296"/>
    </location>
</feature>
<comment type="caution">
    <text evidence="13">The sequence shown here is derived from an EMBL/GenBank/DDBJ whole genome shotgun (WGS) entry which is preliminary data.</text>
</comment>
<dbReference type="CDD" id="cd17369">
    <property type="entry name" value="MFS_ShiA_like"/>
    <property type="match status" value="1"/>
</dbReference>
<evidence type="ECO:0000256" key="4">
    <source>
        <dbReference type="ARBA" id="ARBA00022475"/>
    </source>
</evidence>
<comment type="similarity">
    <text evidence="2">Belongs to the major facilitator superfamily. Metabolite:H+ Symporter (MHS) family (TC 2.A.1.6) family.</text>
</comment>
<feature type="transmembrane region" description="Helical" evidence="11">
    <location>
        <begin position="89"/>
        <end position="107"/>
    </location>
</feature>
<keyword evidence="6" id="KW-0769">Symport</keyword>
<evidence type="ECO:0000256" key="9">
    <source>
        <dbReference type="ARBA" id="ARBA00037295"/>
    </source>
</evidence>
<evidence type="ECO:0000259" key="12">
    <source>
        <dbReference type="PROSITE" id="PS50850"/>
    </source>
</evidence>
<feature type="transmembrane region" description="Helical" evidence="11">
    <location>
        <begin position="308"/>
        <end position="341"/>
    </location>
</feature>
<evidence type="ECO:0000313" key="14">
    <source>
        <dbReference type="Proteomes" id="UP000319818"/>
    </source>
</evidence>
<feature type="transmembrane region" description="Helical" evidence="11">
    <location>
        <begin position="154"/>
        <end position="180"/>
    </location>
</feature>
<keyword evidence="7 11" id="KW-1133">Transmembrane helix</keyword>
<dbReference type="EMBL" id="VFPH01000001">
    <property type="protein sequence ID" value="TQM42983.1"/>
    <property type="molecule type" value="Genomic_DNA"/>
</dbReference>
<feature type="transmembrane region" description="Helical" evidence="11">
    <location>
        <begin position="119"/>
        <end position="142"/>
    </location>
</feature>
<organism evidence="13 14">
    <name type="scientific">Pseudonocardia cypriaca</name>
    <dbReference type="NCBI Taxonomy" id="882449"/>
    <lineage>
        <taxon>Bacteria</taxon>
        <taxon>Bacillati</taxon>
        <taxon>Actinomycetota</taxon>
        <taxon>Actinomycetes</taxon>
        <taxon>Pseudonocardiales</taxon>
        <taxon>Pseudonocardiaceae</taxon>
        <taxon>Pseudonocardia</taxon>
    </lineage>
</organism>
<evidence type="ECO:0000256" key="5">
    <source>
        <dbReference type="ARBA" id="ARBA00022692"/>
    </source>
</evidence>
<feature type="domain" description="Major facilitator superfamily (MFS) profile" evidence="12">
    <location>
        <begin position="16"/>
        <end position="428"/>
    </location>
</feature>
<feature type="transmembrane region" description="Helical" evidence="11">
    <location>
        <begin position="28"/>
        <end position="47"/>
    </location>
</feature>
<dbReference type="GO" id="GO:0005886">
    <property type="term" value="C:plasma membrane"/>
    <property type="evidence" value="ECO:0007669"/>
    <property type="project" value="UniProtKB-SubCell"/>
</dbReference>
<keyword evidence="5 11" id="KW-0812">Transmembrane</keyword>
<evidence type="ECO:0000256" key="8">
    <source>
        <dbReference type="ARBA" id="ARBA00023136"/>
    </source>
</evidence>
<reference evidence="13 14" key="1">
    <citation type="submission" date="2019-06" db="EMBL/GenBank/DDBJ databases">
        <title>Sequencing the genomes of 1000 actinobacteria strains.</title>
        <authorList>
            <person name="Klenk H.-P."/>
        </authorList>
    </citation>
    <scope>NUCLEOTIDE SEQUENCE [LARGE SCALE GENOMIC DNA]</scope>
    <source>
        <strain evidence="13 14">DSM 45511</strain>
    </source>
</reference>
<gene>
    <name evidence="13" type="ORF">FB388_0322</name>
</gene>
<dbReference type="AlphaFoldDB" id="A0A543GA77"/>
<dbReference type="Gene3D" id="1.20.1250.20">
    <property type="entry name" value="MFS general substrate transporter like domains"/>
    <property type="match status" value="2"/>
</dbReference>
<dbReference type="FunFam" id="1.20.1250.20:FF:000001">
    <property type="entry name" value="Dicarboxylate MFS transporter"/>
    <property type="match status" value="1"/>
</dbReference>
<feature type="transmembrane region" description="Helical" evidence="11">
    <location>
        <begin position="186"/>
        <end position="208"/>
    </location>
</feature>
<dbReference type="Pfam" id="PF00083">
    <property type="entry name" value="Sugar_tr"/>
    <property type="match status" value="1"/>
</dbReference>
<keyword evidence="14" id="KW-1185">Reference proteome</keyword>
<comment type="subcellular location">
    <subcellularLocation>
        <location evidence="1">Cell membrane</location>
        <topology evidence="1">Multi-pass membrane protein</topology>
    </subcellularLocation>
</comment>
<evidence type="ECO:0000313" key="13">
    <source>
        <dbReference type="EMBL" id="TQM42983.1"/>
    </source>
</evidence>
<sequence length="431" mass="44963">MSASTAQPTPTDVRKVALASLVGTTIEWYDFFLYALAAVIVFRSQFFPGASPLAGTLATLGTFAVGFVARPLGGVIFGHIGDRIGRKMTLVTTLVTMGVATFLIGLLPTYDQIGAAAPILLVVLRIAQGLAVGGEWGGAVLISVEHAPEARRGFYGAFPQLGVPLGLITSNLAFLVLAAAMPNEQFMAWGWRIGFLISALLVVVGLWVRLKITESPEFAAARETTPMQLPIVSVVRDHWREVLCGTAIFSGISAMGYMAATFAIQYGTTALGIANTFLILAVIVGAIVEVPLSLYFSARSDTFGRHRMIVYGAVVAGVAAVFFLPVMATGIPALVFVAMFFARISGSPMYGPAAAVAAGAFPVEVRYTGASIGYQFGAFAGGALAPIIATLIIASPAGVWGVSVYLTAMVAVTGIGAYAAGRLAARQPTKQ</sequence>
<feature type="transmembrane region" description="Helical" evidence="11">
    <location>
        <begin position="347"/>
        <end position="365"/>
    </location>
</feature>
<evidence type="ECO:0000256" key="10">
    <source>
        <dbReference type="ARBA" id="ARBA00039918"/>
    </source>
</evidence>
<dbReference type="PANTHER" id="PTHR43045">
    <property type="entry name" value="SHIKIMATE TRANSPORTER"/>
    <property type="match status" value="1"/>
</dbReference>
<dbReference type="Proteomes" id="UP000319818">
    <property type="component" value="Unassembled WGS sequence"/>
</dbReference>
<protein>
    <recommendedName>
        <fullName evidence="10">Putative proline/betaine transporter</fullName>
    </recommendedName>
</protein>
<feature type="transmembrane region" description="Helical" evidence="11">
    <location>
        <begin position="53"/>
        <end position="77"/>
    </location>
</feature>
<dbReference type="InterPro" id="IPR020846">
    <property type="entry name" value="MFS_dom"/>
</dbReference>
<evidence type="ECO:0000256" key="3">
    <source>
        <dbReference type="ARBA" id="ARBA00022448"/>
    </source>
</evidence>
<dbReference type="OrthoDB" id="8953821at2"/>
<dbReference type="SUPFAM" id="SSF103473">
    <property type="entry name" value="MFS general substrate transporter"/>
    <property type="match status" value="1"/>
</dbReference>
<evidence type="ECO:0000256" key="11">
    <source>
        <dbReference type="SAM" id="Phobius"/>
    </source>
</evidence>
<keyword evidence="4" id="KW-1003">Cell membrane</keyword>
<feature type="transmembrane region" description="Helical" evidence="11">
    <location>
        <begin position="400"/>
        <end position="421"/>
    </location>
</feature>
<dbReference type="PANTHER" id="PTHR43045:SF2">
    <property type="entry name" value="INNER MEMBRANE METABOLITE TRANSPORT PROTEIN YHJE"/>
    <property type="match status" value="1"/>
</dbReference>
<evidence type="ECO:0000256" key="2">
    <source>
        <dbReference type="ARBA" id="ARBA00008240"/>
    </source>
</evidence>
<name>A0A543GA77_9PSEU</name>
<comment type="function">
    <text evidence="9">May be a proton symporter involved in the uptake of osmolytes such as proline and glycine betaine.</text>
</comment>